<dbReference type="Pfam" id="PF00916">
    <property type="entry name" value="Sulfate_transp"/>
    <property type="match status" value="1"/>
</dbReference>
<evidence type="ECO:0000256" key="1">
    <source>
        <dbReference type="ARBA" id="ARBA00004141"/>
    </source>
</evidence>
<feature type="transmembrane region" description="Helical" evidence="6">
    <location>
        <begin position="194"/>
        <end position="216"/>
    </location>
</feature>
<dbReference type="InterPro" id="IPR036513">
    <property type="entry name" value="STAS_dom_sf"/>
</dbReference>
<dbReference type="EMBL" id="JAODUP010000051">
    <property type="protein sequence ID" value="KAK2165366.1"/>
    <property type="molecule type" value="Genomic_DNA"/>
</dbReference>
<evidence type="ECO:0000256" key="4">
    <source>
        <dbReference type="ARBA" id="ARBA00023136"/>
    </source>
</evidence>
<feature type="transmembrane region" description="Helical" evidence="6">
    <location>
        <begin position="486"/>
        <end position="514"/>
    </location>
</feature>
<dbReference type="GO" id="GO:0016020">
    <property type="term" value="C:membrane"/>
    <property type="evidence" value="ECO:0007669"/>
    <property type="project" value="UniProtKB-SubCell"/>
</dbReference>
<dbReference type="CDD" id="cd07042">
    <property type="entry name" value="STAS_SulP_like_sulfate_transporter"/>
    <property type="match status" value="1"/>
</dbReference>
<dbReference type="InterPro" id="IPR001902">
    <property type="entry name" value="SLC26A/SulP_fam"/>
</dbReference>
<keyword evidence="3 6" id="KW-1133">Transmembrane helix</keyword>
<evidence type="ECO:0000313" key="9">
    <source>
        <dbReference type="Proteomes" id="UP001208570"/>
    </source>
</evidence>
<protein>
    <recommendedName>
        <fullName evidence="7">STAS domain-containing protein</fullName>
    </recommendedName>
</protein>
<proteinExistence type="predicted"/>
<sequence length="742" mass="81590">MLAIETKPGSADVDLKIRVDRAAYTRNTLVKAYGLQWEDDPTIKDKAKVCIGRQLHCSSGCWKDRLLRFFPFISILRTYRWREWLLLDLLSGLSVGVIHIPQGMGFSLLTSLPAVYGLYSSFFPVLIYYFFGTSRHISMGTMALISLMIGRVVIREVDKMAIPTQYGNGTDLENGTAAIQEQIDQVRIETAVSVSLLIGCIQFAMGFLGLGAIATFMSMPFIGSFLCAAALHIITSQAPSVFGLTIHKYSGMFRIPLTYYDVCRHLAETNVCTVVTAILALAVLVVLKNVINERYGSRMIAPIPAELIVVTASTLICHYCGLHAKYGMKIVGPIPAGLPRPTMPPMRNAVTYIGDSVVAAVVSFVISVSMAKLMAKKHGYAIDVNQELYAYGLSHAGSSFFSSFAGAQAPPRTLVHESIGGRTQLASLFSCLMLLLVCLFLGKLFYSLPIPVLAAVIIVALLPMFKQFQQLPTLWRVNKYDLFVWIITFLSAVILDITSGLIIGIASSIFFVVFQAHFASGTTLVSLDDSDIFLTKDRLQSDRIIEYPGIQVFRFDAPLFFVNIEKFKTQLFRKISDVQQIIEEFDSDMIAMVTVDPDMNGLANNLLEKHAGPSDPLTGDNCSRRSGSRRSLDSMEASPSKNTIPDMRDDAKIHAVILDCSAISYVDIMGTNMLKAVSSDLDKMDISMSLACVHDSVANKLEAAGAVCFADDERTSSSAKFIIYPTVKDAVVIESKRRKSPL</sequence>
<accession>A0AAD9K6C7</accession>
<evidence type="ECO:0000256" key="6">
    <source>
        <dbReference type="SAM" id="Phobius"/>
    </source>
</evidence>
<evidence type="ECO:0000256" key="3">
    <source>
        <dbReference type="ARBA" id="ARBA00022989"/>
    </source>
</evidence>
<name>A0AAD9K6C7_9ANNE</name>
<comment type="subcellular location">
    <subcellularLocation>
        <location evidence="1">Membrane</location>
        <topology evidence="1">Multi-pass membrane protein</topology>
    </subcellularLocation>
</comment>
<dbReference type="InterPro" id="IPR011547">
    <property type="entry name" value="SLC26A/SulP_dom"/>
</dbReference>
<organism evidence="8 9">
    <name type="scientific">Paralvinella palmiformis</name>
    <dbReference type="NCBI Taxonomy" id="53620"/>
    <lineage>
        <taxon>Eukaryota</taxon>
        <taxon>Metazoa</taxon>
        <taxon>Spiralia</taxon>
        <taxon>Lophotrochozoa</taxon>
        <taxon>Annelida</taxon>
        <taxon>Polychaeta</taxon>
        <taxon>Sedentaria</taxon>
        <taxon>Canalipalpata</taxon>
        <taxon>Terebellida</taxon>
        <taxon>Terebelliformia</taxon>
        <taxon>Alvinellidae</taxon>
        <taxon>Paralvinella</taxon>
    </lineage>
</organism>
<feature type="region of interest" description="Disordered" evidence="5">
    <location>
        <begin position="610"/>
        <end position="645"/>
    </location>
</feature>
<dbReference type="SUPFAM" id="SSF52091">
    <property type="entry name" value="SpoIIaa-like"/>
    <property type="match status" value="1"/>
</dbReference>
<dbReference type="PROSITE" id="PS01130">
    <property type="entry name" value="SLC26A"/>
    <property type="match status" value="1"/>
</dbReference>
<dbReference type="AlphaFoldDB" id="A0AAD9K6C7"/>
<dbReference type="GO" id="GO:0008271">
    <property type="term" value="F:secondary active sulfate transmembrane transporter activity"/>
    <property type="evidence" value="ECO:0007669"/>
    <property type="project" value="InterPro"/>
</dbReference>
<feature type="domain" description="STAS" evidence="7">
    <location>
        <begin position="540"/>
        <end position="734"/>
    </location>
</feature>
<evidence type="ECO:0000259" key="7">
    <source>
        <dbReference type="PROSITE" id="PS50801"/>
    </source>
</evidence>
<feature type="transmembrane region" description="Helical" evidence="6">
    <location>
        <begin position="299"/>
        <end position="320"/>
    </location>
</feature>
<feature type="transmembrane region" description="Helical" evidence="6">
    <location>
        <begin position="349"/>
        <end position="368"/>
    </location>
</feature>
<reference evidence="8" key="1">
    <citation type="journal article" date="2023" name="Mol. Biol. Evol.">
        <title>Third-Generation Sequencing Reveals the Adaptive Role of the Epigenome in Three Deep-Sea Polychaetes.</title>
        <authorList>
            <person name="Perez M."/>
            <person name="Aroh O."/>
            <person name="Sun Y."/>
            <person name="Lan Y."/>
            <person name="Juniper S.K."/>
            <person name="Young C.R."/>
            <person name="Angers B."/>
            <person name="Qian P.Y."/>
        </authorList>
    </citation>
    <scope>NUCLEOTIDE SEQUENCE</scope>
    <source>
        <strain evidence="8">P08H-3</strain>
    </source>
</reference>
<feature type="transmembrane region" description="Helical" evidence="6">
    <location>
        <begin position="84"/>
        <end position="101"/>
    </location>
</feature>
<evidence type="ECO:0000256" key="5">
    <source>
        <dbReference type="SAM" id="MobiDB-lite"/>
    </source>
</evidence>
<comment type="caution">
    <text evidence="8">The sequence shown here is derived from an EMBL/GenBank/DDBJ whole genome shotgun (WGS) entry which is preliminary data.</text>
</comment>
<dbReference type="InterPro" id="IPR018045">
    <property type="entry name" value="S04_transporter_CS"/>
</dbReference>
<dbReference type="Gene3D" id="3.30.750.24">
    <property type="entry name" value="STAS domain"/>
    <property type="match status" value="1"/>
</dbReference>
<dbReference type="PANTHER" id="PTHR11814">
    <property type="entry name" value="SULFATE TRANSPORTER"/>
    <property type="match status" value="1"/>
</dbReference>
<keyword evidence="2 6" id="KW-0812">Transmembrane</keyword>
<evidence type="ECO:0000256" key="2">
    <source>
        <dbReference type="ARBA" id="ARBA00022692"/>
    </source>
</evidence>
<gene>
    <name evidence="8" type="ORF">LSH36_51g01015</name>
</gene>
<keyword evidence="4 6" id="KW-0472">Membrane</keyword>
<keyword evidence="9" id="KW-1185">Reference proteome</keyword>
<evidence type="ECO:0000313" key="8">
    <source>
        <dbReference type="EMBL" id="KAK2165366.1"/>
    </source>
</evidence>
<feature type="transmembrane region" description="Helical" evidence="6">
    <location>
        <begin position="267"/>
        <end position="287"/>
    </location>
</feature>
<dbReference type="NCBIfam" id="TIGR00815">
    <property type="entry name" value="sulP"/>
    <property type="match status" value="1"/>
</dbReference>
<dbReference type="Pfam" id="PF01740">
    <property type="entry name" value="STAS"/>
    <property type="match status" value="1"/>
</dbReference>
<dbReference type="Proteomes" id="UP001208570">
    <property type="component" value="Unassembled WGS sequence"/>
</dbReference>
<dbReference type="PROSITE" id="PS50801">
    <property type="entry name" value="STAS"/>
    <property type="match status" value="1"/>
</dbReference>
<feature type="transmembrane region" description="Helical" evidence="6">
    <location>
        <begin position="108"/>
        <end position="131"/>
    </location>
</feature>
<dbReference type="InterPro" id="IPR002645">
    <property type="entry name" value="STAS_dom"/>
</dbReference>
<feature type="transmembrane region" description="Helical" evidence="6">
    <location>
        <begin position="222"/>
        <end position="246"/>
    </location>
</feature>
<feature type="transmembrane region" description="Helical" evidence="6">
    <location>
        <begin position="448"/>
        <end position="465"/>
    </location>
</feature>